<reference evidence="2" key="1">
    <citation type="submission" date="2012-02" db="EMBL/GenBank/DDBJ databases">
        <title>The complete genome of Frateuria aurantia DSM 6220.</title>
        <authorList>
            <consortium name="US DOE Joint Genome Institute (JGI-PGF)"/>
            <person name="Lucas S."/>
            <person name="Copeland A."/>
            <person name="Lapidus A."/>
            <person name="Glavina del Rio T."/>
            <person name="Dalin E."/>
            <person name="Tice H."/>
            <person name="Bruce D."/>
            <person name="Goodwin L."/>
            <person name="Pitluck S."/>
            <person name="Peters L."/>
            <person name="Ovchinnikova G."/>
            <person name="Teshima H."/>
            <person name="Kyrpides N."/>
            <person name="Mavromatis K."/>
            <person name="Ivanova N."/>
            <person name="Brettin T."/>
            <person name="Detter J.C."/>
            <person name="Han C."/>
            <person name="Larimer F."/>
            <person name="Land M."/>
            <person name="Hauser L."/>
            <person name="Markowitz V."/>
            <person name="Cheng J.-F."/>
            <person name="Hugenholtz P."/>
            <person name="Woyke T."/>
            <person name="Wu D."/>
            <person name="Brambilla E."/>
            <person name="Klenk H.-P."/>
            <person name="Eisen J.A."/>
        </authorList>
    </citation>
    <scope>NUCLEOTIDE SEQUENCE</scope>
    <source>
        <strain evidence="2">DSM 6220</strain>
    </source>
</reference>
<dbReference type="RefSeq" id="WP_014403197.1">
    <property type="nucleotide sequence ID" value="NC_017033.1"/>
</dbReference>
<evidence type="ECO:0000259" key="1">
    <source>
        <dbReference type="Pfam" id="PF04965"/>
    </source>
</evidence>
<dbReference type="Proteomes" id="UP000005234">
    <property type="component" value="Chromosome"/>
</dbReference>
<organism evidence="2 3">
    <name type="scientific">Frateuria aurantia (strain ATCC 33424 / DSM 6220 / KCTC 2777 / LMG 1558 / NBRC 3245 / NCIMB 13370)</name>
    <name type="common">Acetobacter aurantius</name>
    <dbReference type="NCBI Taxonomy" id="767434"/>
    <lineage>
        <taxon>Bacteria</taxon>
        <taxon>Pseudomonadati</taxon>
        <taxon>Pseudomonadota</taxon>
        <taxon>Gammaproteobacteria</taxon>
        <taxon>Lysobacterales</taxon>
        <taxon>Rhodanobacteraceae</taxon>
        <taxon>Frateuria</taxon>
    </lineage>
</organism>
<dbReference type="SUPFAM" id="SSF160719">
    <property type="entry name" value="gpW/gp25-like"/>
    <property type="match status" value="1"/>
</dbReference>
<dbReference type="AlphaFoldDB" id="H8KZF0"/>
<accession>H8KZF0</accession>
<proteinExistence type="predicted"/>
<dbReference type="eggNOG" id="COG3518">
    <property type="taxonomic scope" value="Bacteria"/>
</dbReference>
<evidence type="ECO:0000313" key="2">
    <source>
        <dbReference type="EMBL" id="AFC86192.1"/>
    </source>
</evidence>
<evidence type="ECO:0000313" key="3">
    <source>
        <dbReference type="Proteomes" id="UP000005234"/>
    </source>
</evidence>
<keyword evidence="3" id="KW-1185">Reference proteome</keyword>
<dbReference type="InterPro" id="IPR007048">
    <property type="entry name" value="IraD/Gp25-like"/>
</dbReference>
<protein>
    <submittedName>
        <fullName evidence="2">Type VI secretion system lysozyme-related protein</fullName>
    </submittedName>
</protein>
<dbReference type="Pfam" id="PF04965">
    <property type="entry name" value="GPW_gp25"/>
    <property type="match status" value="1"/>
</dbReference>
<gene>
    <name evidence="2" type="ordered locus">Fraau_1787</name>
</gene>
<dbReference type="PANTHER" id="PTHR38595">
    <property type="entry name" value="CYTOPLASMIC PROTEIN-RELATED"/>
    <property type="match status" value="1"/>
</dbReference>
<dbReference type="EMBL" id="CP003350">
    <property type="protein sequence ID" value="AFC86192.1"/>
    <property type="molecule type" value="Genomic_DNA"/>
</dbReference>
<name>H8KZF0_FRAAD</name>
<dbReference type="PANTHER" id="PTHR38595:SF1">
    <property type="entry name" value="TYPE VI SECRETION SYSTEM COMPONENT TSSE1"/>
    <property type="match status" value="1"/>
</dbReference>
<dbReference type="InterPro" id="IPR017737">
    <property type="entry name" value="TssE1-like"/>
</dbReference>
<dbReference type="HOGENOM" id="CLU_102944_0_0_6"/>
<dbReference type="KEGG" id="fau:Fraau_1787"/>
<dbReference type="STRING" id="767434.Fraau_1787"/>
<feature type="domain" description="IraD/Gp25-like" evidence="1">
    <location>
        <begin position="53"/>
        <end position="155"/>
    </location>
</feature>
<dbReference type="OrthoDB" id="119583at2"/>
<sequence>MARSSPLHAQRKPSTLQPCGRELQPVLLERLTDDRVDQRREPDGAFLLTRTMLRESVLRDLRWLLNTIHMESTDDLAAFGQVRQSVLNYGIGALAGQLIAELEWSDIESSIREAIVQFEPRILADSLRVRCLADNLNHDHHNILSLELSGELWCIPYPLEFIFRSEIDLECGYIVLRSLGAE</sequence>
<dbReference type="NCBIfam" id="TIGR03357">
    <property type="entry name" value="VI_zyme"/>
    <property type="match status" value="1"/>
</dbReference>
<dbReference type="InterPro" id="IPR053176">
    <property type="entry name" value="T6SS_TssE1-like"/>
</dbReference>